<dbReference type="Proteomes" id="UP000623593">
    <property type="component" value="Segment"/>
</dbReference>
<reference evidence="1" key="1">
    <citation type="submission" date="2020-01" db="EMBL/GenBank/DDBJ databases">
        <title>Patterns of diversity and host range of bacteriophage communities associated with bean-nodulatin bacteria.</title>
        <authorList>
            <person name="Vann Cauwenberghe J."/>
            <person name="Santamaria R.I."/>
            <person name="Bustos P."/>
            <person name="Juarez S."/>
            <person name="Gonzalez V."/>
        </authorList>
    </citation>
    <scope>NUCLEOTIDE SEQUENCE</scope>
</reference>
<evidence type="ECO:0000313" key="2">
    <source>
        <dbReference type="Proteomes" id="UP000623593"/>
    </source>
</evidence>
<keyword evidence="2" id="KW-1185">Reference proteome</keyword>
<proteinExistence type="predicted"/>
<sequence>MAKDATDREIRLGDTVMLARTGKSAGISWYRLKVARLTDKSFWSEQSGPYRPGNCVVINGEPSE</sequence>
<protein>
    <submittedName>
        <fullName evidence="1">Uncharacterized protein</fullName>
    </submittedName>
</protein>
<name>A0A7S5RGS2_9CAUD</name>
<accession>A0A7S5RGS2</accession>
<evidence type="ECO:0000313" key="1">
    <source>
        <dbReference type="EMBL" id="QIG74620.1"/>
    </source>
</evidence>
<organism evidence="1 2">
    <name type="scientific">Rhizobium phage RHph_I20</name>
    <dbReference type="NCBI Taxonomy" id="2509730"/>
    <lineage>
        <taxon>Viruses</taxon>
        <taxon>Duplodnaviria</taxon>
        <taxon>Heunggongvirae</taxon>
        <taxon>Uroviricota</taxon>
        <taxon>Caudoviricetes</taxon>
        <taxon>Autographivirales</taxon>
        <taxon>Autographivirales incertae sedis</taxon>
        <taxon>Morelosvirus</taxon>
        <taxon>Morelosvirus RHphI20</taxon>
    </lineage>
</organism>
<gene>
    <name evidence="1" type="ORF">EVC11_038</name>
</gene>
<dbReference type="EMBL" id="MN988539">
    <property type="protein sequence ID" value="QIG74620.1"/>
    <property type="molecule type" value="Genomic_DNA"/>
</dbReference>